<protein>
    <submittedName>
        <fullName evidence="1">Uncharacterized protein</fullName>
    </submittedName>
</protein>
<reference evidence="1 2" key="1">
    <citation type="submission" date="2019-11" db="EMBL/GenBank/DDBJ databases">
        <title>Comparative genomics of hydrocarbon-degrading Desulfosarcina strains.</title>
        <authorList>
            <person name="Watanabe M."/>
            <person name="Kojima H."/>
            <person name="Fukui M."/>
        </authorList>
    </citation>
    <scope>NUCLEOTIDE SEQUENCE [LARGE SCALE GENOMIC DNA]</scope>
    <source>
        <strain evidence="1 2">28bB2T</strain>
    </source>
</reference>
<sequence>MVLQILQGSVIGTLGNNKYFDEHGAINASPVPRDRQEGGLISEQNQRKRRFRIFYFYVG</sequence>
<evidence type="ECO:0000313" key="2">
    <source>
        <dbReference type="Proteomes" id="UP000425960"/>
    </source>
</evidence>
<organism evidence="1 2">
    <name type="scientific">Desulfosarcina ovata subsp. sediminis</name>
    <dbReference type="NCBI Taxonomy" id="885957"/>
    <lineage>
        <taxon>Bacteria</taxon>
        <taxon>Pseudomonadati</taxon>
        <taxon>Thermodesulfobacteriota</taxon>
        <taxon>Desulfobacteria</taxon>
        <taxon>Desulfobacterales</taxon>
        <taxon>Desulfosarcinaceae</taxon>
        <taxon>Desulfosarcina</taxon>
    </lineage>
</organism>
<accession>A0A5K7ZPS0</accession>
<gene>
    <name evidence="1" type="ORF">DSCO28_16360</name>
</gene>
<dbReference type="KEGG" id="dov:DSCO28_16360"/>
<name>A0A5K7ZPS0_9BACT</name>
<evidence type="ECO:0000313" key="1">
    <source>
        <dbReference type="EMBL" id="BBO81070.1"/>
    </source>
</evidence>
<dbReference type="AlphaFoldDB" id="A0A5K7ZPS0"/>
<dbReference type="Proteomes" id="UP000425960">
    <property type="component" value="Chromosome"/>
</dbReference>
<dbReference type="EMBL" id="AP021876">
    <property type="protein sequence ID" value="BBO81070.1"/>
    <property type="molecule type" value="Genomic_DNA"/>
</dbReference>
<proteinExistence type="predicted"/>